<sequence length="89" mass="10312">MAHRVLFYDYTWLAAFPHLRCHQIHAVLFSAGVLPTVLLFDVFIDRRDFQYSRPKYLIDQIIIFTRSALGSEMSVTLGHFPLGDTLILD</sequence>
<keyword evidence="1" id="KW-0812">Transmembrane</keyword>
<dbReference type="Proteomes" id="UP000187429">
    <property type="component" value="Unassembled WGS sequence"/>
</dbReference>
<organism evidence="2 3">
    <name type="scientific">Smittium culicis</name>
    <dbReference type="NCBI Taxonomy" id="133412"/>
    <lineage>
        <taxon>Eukaryota</taxon>
        <taxon>Fungi</taxon>
        <taxon>Fungi incertae sedis</taxon>
        <taxon>Zoopagomycota</taxon>
        <taxon>Kickxellomycotina</taxon>
        <taxon>Harpellomycetes</taxon>
        <taxon>Harpellales</taxon>
        <taxon>Legeriomycetaceae</taxon>
        <taxon>Smittium</taxon>
    </lineage>
</organism>
<reference evidence="3" key="1">
    <citation type="submission" date="2017-01" db="EMBL/GenBank/DDBJ databases">
        <authorList>
            <person name="Wang Y."/>
            <person name="White M."/>
            <person name="Kvist S."/>
            <person name="Moncalvo J.-M."/>
        </authorList>
    </citation>
    <scope>NUCLEOTIDE SEQUENCE [LARGE SCALE GENOMIC DNA]</scope>
    <source>
        <strain evidence="3">ID-206-W2</strain>
    </source>
</reference>
<keyword evidence="1" id="KW-0472">Membrane</keyword>
<protein>
    <submittedName>
        <fullName evidence="2">Uncharacterized protein</fullName>
    </submittedName>
</protein>
<feature type="transmembrane region" description="Helical" evidence="1">
    <location>
        <begin position="24"/>
        <end position="44"/>
    </location>
</feature>
<dbReference type="EMBL" id="LSSM01006232">
    <property type="protein sequence ID" value="OMJ11169.1"/>
    <property type="molecule type" value="Genomic_DNA"/>
</dbReference>
<evidence type="ECO:0000313" key="2">
    <source>
        <dbReference type="EMBL" id="OMJ11169.1"/>
    </source>
</evidence>
<proteinExistence type="predicted"/>
<dbReference type="AlphaFoldDB" id="A0A1R1X992"/>
<comment type="caution">
    <text evidence="2">The sequence shown here is derived from an EMBL/GenBank/DDBJ whole genome shotgun (WGS) entry which is preliminary data.</text>
</comment>
<keyword evidence="3" id="KW-1185">Reference proteome</keyword>
<name>A0A1R1X992_9FUNG</name>
<evidence type="ECO:0000256" key="1">
    <source>
        <dbReference type="SAM" id="Phobius"/>
    </source>
</evidence>
<keyword evidence="1" id="KW-1133">Transmembrane helix</keyword>
<accession>A0A1R1X992</accession>
<evidence type="ECO:0000313" key="3">
    <source>
        <dbReference type="Proteomes" id="UP000187429"/>
    </source>
</evidence>
<gene>
    <name evidence="2" type="ORF">AYI69_g9940</name>
</gene>